<dbReference type="PANTHER" id="PTHR42834:SF1">
    <property type="entry name" value="ENDONUCLEASE_EXONUCLEASE_PHOSPHATASE FAMILY PROTEIN (AFU_ORTHOLOGUE AFUA_3G09210)"/>
    <property type="match status" value="1"/>
</dbReference>
<dbReference type="RefSeq" id="WP_095985288.1">
    <property type="nucleotide sequence ID" value="NZ_CP022098.1"/>
</dbReference>
<dbReference type="Pfam" id="PF03372">
    <property type="entry name" value="Exo_endo_phos"/>
    <property type="match status" value="1"/>
</dbReference>
<dbReference type="EMBL" id="CP022098">
    <property type="protein sequence ID" value="ATB36886.1"/>
    <property type="molecule type" value="Genomic_DNA"/>
</dbReference>
<accession>A0A250J138</accession>
<gene>
    <name evidence="3" type="ORF">CYFUS_002301</name>
</gene>
<dbReference type="KEGG" id="cfus:CYFUS_002301"/>
<dbReference type="AlphaFoldDB" id="A0A250J138"/>
<evidence type="ECO:0000259" key="2">
    <source>
        <dbReference type="Pfam" id="PF03372"/>
    </source>
</evidence>
<evidence type="ECO:0000256" key="1">
    <source>
        <dbReference type="SAM" id="MobiDB-lite"/>
    </source>
</evidence>
<protein>
    <recommendedName>
        <fullName evidence="2">Endonuclease/exonuclease/phosphatase domain-containing protein</fullName>
    </recommendedName>
</protein>
<dbReference type="GO" id="GO:0003824">
    <property type="term" value="F:catalytic activity"/>
    <property type="evidence" value="ECO:0007669"/>
    <property type="project" value="InterPro"/>
</dbReference>
<organism evidence="3 4">
    <name type="scientific">Cystobacter fuscus</name>
    <dbReference type="NCBI Taxonomy" id="43"/>
    <lineage>
        <taxon>Bacteria</taxon>
        <taxon>Pseudomonadati</taxon>
        <taxon>Myxococcota</taxon>
        <taxon>Myxococcia</taxon>
        <taxon>Myxococcales</taxon>
        <taxon>Cystobacterineae</taxon>
        <taxon>Archangiaceae</taxon>
        <taxon>Cystobacter</taxon>
    </lineage>
</organism>
<dbReference type="PANTHER" id="PTHR42834">
    <property type="entry name" value="ENDONUCLEASE/EXONUCLEASE/PHOSPHATASE FAMILY PROTEIN (AFU_ORTHOLOGUE AFUA_3G09210)"/>
    <property type="match status" value="1"/>
</dbReference>
<sequence length="337" mass="37645">MSRFKVGTFNVLNLALPGQVTYPNDRPFSKEEYANKIAWIGGQLRRMDAEIVGFQEVWHLDALKDAVQAGAPPGAAPLHVMVATQEQNKPQVGLATSLEVVRTITHQAFPDGFALTVSGIPDPIQSFSRPVLQADLRLPEGQELSVLVAHLKSKRPMLDEETESDAKNLALGSARALMVRAAEAYALRCILLKLMEGTKHPVVLLGDLNDSALSVTTVIVSGTPPVHHLPPQEKQAIWDVLLYNAFDIQARQNTRRDVSYSHIYNGYYDTLDQIYVSQEFSRLNPKRMGEVEYVHYFNDHLVDRTLSRERPDRIQSDHGQVVATLRLTEPPPRRASP</sequence>
<dbReference type="SUPFAM" id="SSF56219">
    <property type="entry name" value="DNase I-like"/>
    <property type="match status" value="1"/>
</dbReference>
<evidence type="ECO:0000313" key="4">
    <source>
        <dbReference type="Proteomes" id="UP000217257"/>
    </source>
</evidence>
<dbReference type="InterPro" id="IPR005135">
    <property type="entry name" value="Endo/exonuclease/phosphatase"/>
</dbReference>
<name>A0A250J138_9BACT</name>
<dbReference type="Gene3D" id="3.60.10.10">
    <property type="entry name" value="Endonuclease/exonuclease/phosphatase"/>
    <property type="match status" value="1"/>
</dbReference>
<evidence type="ECO:0000313" key="3">
    <source>
        <dbReference type="EMBL" id="ATB36886.1"/>
    </source>
</evidence>
<feature type="region of interest" description="Disordered" evidence="1">
    <location>
        <begin position="310"/>
        <end position="337"/>
    </location>
</feature>
<dbReference type="Proteomes" id="UP000217257">
    <property type="component" value="Chromosome"/>
</dbReference>
<feature type="domain" description="Endonuclease/exonuclease/phosphatase" evidence="2">
    <location>
        <begin position="8"/>
        <end position="291"/>
    </location>
</feature>
<reference evidence="3 4" key="1">
    <citation type="submission" date="2017-06" db="EMBL/GenBank/DDBJ databases">
        <title>Sequencing and comparative analysis of myxobacterial genomes.</title>
        <authorList>
            <person name="Rupp O."/>
            <person name="Goesmann A."/>
            <person name="Sogaard-Andersen L."/>
        </authorList>
    </citation>
    <scope>NUCLEOTIDE SEQUENCE [LARGE SCALE GENOMIC DNA]</scope>
    <source>
        <strain evidence="3 4">DSM 52655</strain>
    </source>
</reference>
<dbReference type="InterPro" id="IPR036691">
    <property type="entry name" value="Endo/exonu/phosph_ase_sf"/>
</dbReference>
<proteinExistence type="predicted"/>